<proteinExistence type="predicted"/>
<gene>
    <name evidence="2" type="ORF">VE01_08250</name>
</gene>
<keyword evidence="1" id="KW-0812">Transmembrane</keyword>
<keyword evidence="1" id="KW-0472">Membrane</keyword>
<dbReference type="RefSeq" id="XP_018127657.1">
    <property type="nucleotide sequence ID" value="XM_018277678.2"/>
</dbReference>
<evidence type="ECO:0000256" key="1">
    <source>
        <dbReference type="SAM" id="Phobius"/>
    </source>
</evidence>
<dbReference type="AlphaFoldDB" id="A0A1B8GDM3"/>
<keyword evidence="1" id="KW-1133">Transmembrane helix</keyword>
<evidence type="ECO:0000313" key="3">
    <source>
        <dbReference type="Proteomes" id="UP000091956"/>
    </source>
</evidence>
<dbReference type="PANTHER" id="PTHR35895:SF1">
    <property type="entry name" value="LIPID-BINDING SERUM GLYCOPROTEIN C-TERMINAL DOMAIN-CONTAINING PROTEIN"/>
    <property type="match status" value="1"/>
</dbReference>
<accession>A0A1B8GDM3</accession>
<dbReference type="GeneID" id="28841636"/>
<dbReference type="InterPro" id="IPR046368">
    <property type="entry name" value="Tag1"/>
</dbReference>
<evidence type="ECO:0000313" key="2">
    <source>
        <dbReference type="EMBL" id="OBT93924.1"/>
    </source>
</evidence>
<reference evidence="2 3" key="1">
    <citation type="submission" date="2016-03" db="EMBL/GenBank/DDBJ databases">
        <title>Comparative genomics of Pseudogymnoascus destructans, the fungus causing white-nose syndrome of bats.</title>
        <authorList>
            <person name="Palmer J.M."/>
            <person name="Drees K.P."/>
            <person name="Foster J.T."/>
            <person name="Lindner D.L."/>
        </authorList>
    </citation>
    <scope>NUCLEOTIDE SEQUENCE [LARGE SCALE GENOMIC DNA]</scope>
    <source>
        <strain evidence="2 3">UAMH 10579</strain>
    </source>
</reference>
<feature type="transmembrane region" description="Helical" evidence="1">
    <location>
        <begin position="35"/>
        <end position="59"/>
    </location>
</feature>
<organism evidence="2 3">
    <name type="scientific">Pseudogymnoascus verrucosus</name>
    <dbReference type="NCBI Taxonomy" id="342668"/>
    <lineage>
        <taxon>Eukaryota</taxon>
        <taxon>Fungi</taxon>
        <taxon>Dikarya</taxon>
        <taxon>Ascomycota</taxon>
        <taxon>Pezizomycotina</taxon>
        <taxon>Leotiomycetes</taxon>
        <taxon>Thelebolales</taxon>
        <taxon>Thelebolaceae</taxon>
        <taxon>Pseudogymnoascus</taxon>
    </lineage>
</organism>
<dbReference type="Proteomes" id="UP000091956">
    <property type="component" value="Unassembled WGS sequence"/>
</dbReference>
<dbReference type="EMBL" id="KV460248">
    <property type="protein sequence ID" value="OBT93924.1"/>
    <property type="molecule type" value="Genomic_DNA"/>
</dbReference>
<protein>
    <submittedName>
        <fullName evidence="2">Uncharacterized protein</fullName>
    </submittedName>
</protein>
<dbReference type="OrthoDB" id="10039566at2759"/>
<keyword evidence="3" id="KW-1185">Reference proteome</keyword>
<dbReference type="InterPro" id="IPR022185">
    <property type="entry name" value="DUF3712"/>
</dbReference>
<reference evidence="3" key="2">
    <citation type="journal article" date="2018" name="Nat. Commun.">
        <title>Extreme sensitivity to ultraviolet light in the fungal pathogen causing white-nose syndrome of bats.</title>
        <authorList>
            <person name="Palmer J.M."/>
            <person name="Drees K.P."/>
            <person name="Foster J.T."/>
            <person name="Lindner D.L."/>
        </authorList>
    </citation>
    <scope>NUCLEOTIDE SEQUENCE [LARGE SCALE GENOMIC DNA]</scope>
    <source>
        <strain evidence="3">UAMH 10579</strain>
    </source>
</reference>
<dbReference type="Pfam" id="PF12505">
    <property type="entry name" value="DUF3712"/>
    <property type="match status" value="1"/>
</dbReference>
<dbReference type="STRING" id="342668.A0A1B8GDM3"/>
<dbReference type="PANTHER" id="PTHR35895">
    <property type="entry name" value="CHROMOSOME 16, WHOLE GENOME SHOTGUN SEQUENCE"/>
    <property type="match status" value="1"/>
</dbReference>
<sequence>MSLNKGETGDSQVENNIENAEKPQRGKFMTLVRKYWWVLVIMFCCGVLIVTLPLVLVGFPRIIQDKVNKSTLSIDGISVTNTKTNTVQISINSTVSSSNSIPAVVDGFDAIMYLEDKLPHTPIMTLRMPETKTGLAIVNVTQEINGTALQPFIDFNSWYLWNSSLAVTIEGETHVHVKGLKAAKVSFKKTVTLVGINGFKGLAVTKANVSLSTGENFHGYANIPNPSILTFEVGNATFANYFEQEKIGTLYIDDMFIRPGINNVSVRAEIEQAPILLALRKKPYCTDGVMPFDLMGESVINHGQPLPYFADALALHAQSTSIGVGEALFETTGAKLYNCSGAA</sequence>
<dbReference type="GO" id="GO:0000329">
    <property type="term" value="C:fungal-type vacuole membrane"/>
    <property type="evidence" value="ECO:0007669"/>
    <property type="project" value="InterPro"/>
</dbReference>
<name>A0A1B8GDM3_9PEZI</name>